<evidence type="ECO:0000256" key="1">
    <source>
        <dbReference type="ARBA" id="ARBA00022737"/>
    </source>
</evidence>
<feature type="domain" description="Teneurin NHL" evidence="4">
    <location>
        <begin position="149"/>
        <end position="200"/>
    </location>
</feature>
<dbReference type="PROSITE" id="PS51125">
    <property type="entry name" value="NHL"/>
    <property type="match status" value="2"/>
</dbReference>
<dbReference type="Pfam" id="PF01436">
    <property type="entry name" value="NHL"/>
    <property type="match status" value="1"/>
</dbReference>
<protein>
    <recommendedName>
        <fullName evidence="4">Teneurin NHL domain-containing protein</fullName>
    </recommendedName>
</protein>
<feature type="signal peptide" evidence="3">
    <location>
        <begin position="1"/>
        <end position="25"/>
    </location>
</feature>
<keyword evidence="3" id="KW-0732">Signal</keyword>
<evidence type="ECO:0000256" key="2">
    <source>
        <dbReference type="PROSITE-ProRule" id="PRU00504"/>
    </source>
</evidence>
<evidence type="ECO:0000313" key="5">
    <source>
        <dbReference type="EMBL" id="MBD2701864.1"/>
    </source>
</evidence>
<dbReference type="CDD" id="cd05819">
    <property type="entry name" value="NHL"/>
    <property type="match status" value="2"/>
</dbReference>
<keyword evidence="6" id="KW-1185">Reference proteome</keyword>
<feature type="domain" description="Teneurin NHL" evidence="4">
    <location>
        <begin position="36"/>
        <end position="87"/>
    </location>
</feature>
<dbReference type="EMBL" id="JACWZY010000011">
    <property type="protein sequence ID" value="MBD2701864.1"/>
    <property type="molecule type" value="Genomic_DNA"/>
</dbReference>
<dbReference type="Gene3D" id="2.120.10.30">
    <property type="entry name" value="TolB, C-terminal domain"/>
    <property type="match status" value="7"/>
</dbReference>
<evidence type="ECO:0000259" key="4">
    <source>
        <dbReference type="Pfam" id="PF25021"/>
    </source>
</evidence>
<dbReference type="SUPFAM" id="SSF101898">
    <property type="entry name" value="NHL repeat"/>
    <property type="match status" value="2"/>
</dbReference>
<evidence type="ECO:0000313" key="6">
    <source>
        <dbReference type="Proteomes" id="UP000598820"/>
    </source>
</evidence>
<feature type="repeat" description="NHL" evidence="2">
    <location>
        <begin position="1701"/>
        <end position="1737"/>
    </location>
</feature>
<feature type="domain" description="Teneurin NHL" evidence="4">
    <location>
        <begin position="94"/>
        <end position="144"/>
    </location>
</feature>
<reference evidence="5" key="1">
    <citation type="submission" date="2020-09" db="EMBL/GenBank/DDBJ databases">
        <authorList>
            <person name="Kim M.K."/>
        </authorList>
    </citation>
    <scope>NUCLEOTIDE SEQUENCE</scope>
    <source>
        <strain evidence="5">BT702</strain>
    </source>
</reference>
<accession>A0A927ANH7</accession>
<comment type="caution">
    <text evidence="5">The sequence shown here is derived from an EMBL/GenBank/DDBJ whole genome shotgun (WGS) entry which is preliminary data.</text>
</comment>
<dbReference type="InterPro" id="IPR001258">
    <property type="entry name" value="NHL_repeat"/>
</dbReference>
<keyword evidence="1" id="KW-0677">Repeat</keyword>
<dbReference type="Gene3D" id="2.40.10.500">
    <property type="match status" value="2"/>
</dbReference>
<dbReference type="Pfam" id="PF25021">
    <property type="entry name" value="TEN_NHL"/>
    <property type="match status" value="4"/>
</dbReference>
<name>A0A927ANH7_9BACT</name>
<sequence>MSISLLSRTISVLCSLLFVVSSLQAQIISTVAGRLNTGDGGPATLATVNAPEGVVMDASGNVYFTESQGNVIRKINAAGIITTIAGTTAGPGFSGDGGPATSARVNYPTSLAIDASGNLYFADYYNNRIRKISTSGIITTFAGTGVYNYSGDGGQATAATFRDPYGVQVDASGNIYIAERYNHCIRKVGTNGIITTIAGTGIAGFSGDGGLAKSAQLRDPTGIAIDASGNIYIGDRGNWRIRKINTSGIITTIAGTGTQGLTGDGGQAISAQLSFFAAPTLDVSGNLYFADAYYNRVRKISTSGIITSVAGSNNNGGYGGDGGAATSALLLGPQGLFLQPNGAMLIGDRNNNRIRQVNTSGIISTIAGPNNGGFGGDGNLATSARLNNPVDVKGDGNGNFYIAETAIGRIRKVDVNGIITSVAGTTAAGYSGDGGPATAAKLAVPYAILPDGSGNLYIADTYNHRIRKVDTAGVITTIAGTGIGGFSGDNGPAINAQLKFPYNLALDKVGNLYIADIDNHRIRKVSTTGVIITVVGTGIAGYGGDGSSALSAQLNAPVGIVLDTANNLYIADYLNHRIRRVTPGGIISTIAGTGVLGYSGSNGPAISAQIGYPFGIAVSANGAIYFSDINSGRVRRVGNDGILTDVAGTNIRGFLGDGGPASQAQLNNPYGIGLDGYGNLLIADQRNARIRKVACIDPPTVSLTASSTNVCTGDVVSLTIGGYNTSNLTYQVLGNVASAYGNTVSVSTVAGLNSYTIVASTPTGCSVSASIKLQAGSLYSTKSGNWNDPSAWSCGRVPLAKDIPTISNNHSMSLTGVGVAKNVLFNGQLSYGPNGKLYLGSTDLGKLTIAARKDVASQMIPTTGGTLIVNNIDPTLNGLKIQVPNKAYTANKAFKVSYAPIIKHDIGPDFNPLTPLIHIENGGGYADSMMTLTIPINLPPNHYAIAMMYSKEKGFELLPTISSSNTEIKVKTNHLDFEQLSTKGINSHNLHGKGAQAATGSAVLAEGVNIAVSSIYLPDLFLGKNPTTAFEPGHDDWEFINLGSYPQKARIGICSGMSVTAMWYYENIKWNFNNMGAVRSQLFANSNFQERFSPGMPPFADNLWMDNLKGMRFATAAQIATDFRVRNVLKTFSIEHKLENDRAIMNELRYFFRITKRPFYLGMKKDNDDIGHAVVVYGINDQGLLIADPNKPGKKSTTVPYYPGQGLSYLTRARADKPVHEFSYFYCIPPSFLNSESSLYEMWQKSEAGTLGDEDFPPQVFAINSDPNLIIEKDIELSVAGSFSITQLTDCPDCTINLLNELGDNYPSVNGTYTLPPGNNKVGFYVKRNGEWYDFKWLTIKLPSPITTHQVSSVTATSAQVKGIIQNYSADHIIKFGVCYSTTATQPNHNDMFAGTPTVDASSSNSLTYTSSLTELIPNKKYYVRTWAVTADYELIYGNVLSFTTSNSTLYSDGITVAGGNGTGQAANKLDSPTNVFVIGAGDIYIADNRNGRIQKWIAGASSGTTVAGGNLGGMPFPEDLFVTESGAIYVTDYNNQSISKWISGTTSRTIVAGGNGQGPDANRLSNPTGVFVDGSGAIYIADNGNLRAMKWLPGATSGTMLAQTFSHGLYDVFVDASGALYIPDNRNYRIQKWLPGATSGITVAGGNGPGSAANTFDRMTCVFVDGSGAIYVADMNNHRIQKWLPGAISGITVAGGNGAGSASNQLNNPTGVFVDGAGVVYVADRDNHRIQKFIPR</sequence>
<dbReference type="PANTHER" id="PTHR13833:SF71">
    <property type="entry name" value="NHL DOMAIN-CONTAINING PROTEIN"/>
    <property type="match status" value="1"/>
</dbReference>
<feature type="repeat" description="NHL" evidence="2">
    <location>
        <begin position="216"/>
        <end position="247"/>
    </location>
</feature>
<dbReference type="CDD" id="cd14953">
    <property type="entry name" value="NHL_like_1"/>
    <property type="match status" value="2"/>
</dbReference>
<evidence type="ECO:0000256" key="3">
    <source>
        <dbReference type="SAM" id="SignalP"/>
    </source>
</evidence>
<dbReference type="InterPro" id="IPR056822">
    <property type="entry name" value="TEN_NHL"/>
</dbReference>
<dbReference type="InterPro" id="IPR011042">
    <property type="entry name" value="6-blade_b-propeller_TolB-like"/>
</dbReference>
<dbReference type="PANTHER" id="PTHR13833">
    <property type="match status" value="1"/>
</dbReference>
<proteinExistence type="predicted"/>
<dbReference type="RefSeq" id="WP_190887721.1">
    <property type="nucleotide sequence ID" value="NZ_JACWZY010000011.1"/>
</dbReference>
<feature type="chain" id="PRO_5036859770" description="Teneurin NHL domain-containing protein" evidence="3">
    <location>
        <begin position="26"/>
        <end position="1737"/>
    </location>
</feature>
<dbReference type="SUPFAM" id="SSF63829">
    <property type="entry name" value="Calcium-dependent phosphotriesterase"/>
    <property type="match status" value="2"/>
</dbReference>
<feature type="domain" description="Teneurin NHL" evidence="4">
    <location>
        <begin position="206"/>
        <end position="256"/>
    </location>
</feature>
<gene>
    <name evidence="5" type="ORF">IC229_14535</name>
</gene>
<organism evidence="5 6">
    <name type="scientific">Spirosoma profusum</name>
    <dbReference type="NCBI Taxonomy" id="2771354"/>
    <lineage>
        <taxon>Bacteria</taxon>
        <taxon>Pseudomonadati</taxon>
        <taxon>Bacteroidota</taxon>
        <taxon>Cytophagia</taxon>
        <taxon>Cytophagales</taxon>
        <taxon>Cytophagaceae</taxon>
        <taxon>Spirosoma</taxon>
    </lineage>
</organism>
<dbReference type="Proteomes" id="UP000598820">
    <property type="component" value="Unassembled WGS sequence"/>
</dbReference>